<comment type="caution">
    <text evidence="1">The sequence shown here is derived from an EMBL/GenBank/DDBJ whole genome shotgun (WGS) entry which is preliminary data.</text>
</comment>
<organism evidence="1 2">
    <name type="scientific">Plakobranchus ocellatus</name>
    <dbReference type="NCBI Taxonomy" id="259542"/>
    <lineage>
        <taxon>Eukaryota</taxon>
        <taxon>Metazoa</taxon>
        <taxon>Spiralia</taxon>
        <taxon>Lophotrochozoa</taxon>
        <taxon>Mollusca</taxon>
        <taxon>Gastropoda</taxon>
        <taxon>Heterobranchia</taxon>
        <taxon>Euthyneura</taxon>
        <taxon>Panpulmonata</taxon>
        <taxon>Sacoglossa</taxon>
        <taxon>Placobranchoidea</taxon>
        <taxon>Plakobranchidae</taxon>
        <taxon>Plakobranchus</taxon>
    </lineage>
</organism>
<evidence type="ECO:0000313" key="2">
    <source>
        <dbReference type="Proteomes" id="UP000735302"/>
    </source>
</evidence>
<evidence type="ECO:0000313" key="1">
    <source>
        <dbReference type="EMBL" id="GFO28437.1"/>
    </source>
</evidence>
<dbReference type="EMBL" id="BLXT01006043">
    <property type="protein sequence ID" value="GFO28437.1"/>
    <property type="molecule type" value="Genomic_DNA"/>
</dbReference>
<dbReference type="Proteomes" id="UP000735302">
    <property type="component" value="Unassembled WGS sequence"/>
</dbReference>
<proteinExistence type="predicted"/>
<protein>
    <submittedName>
        <fullName evidence="1">Uncharacterized protein</fullName>
    </submittedName>
</protein>
<gene>
    <name evidence="1" type="ORF">PoB_005494200</name>
</gene>
<reference evidence="1 2" key="1">
    <citation type="journal article" date="2021" name="Elife">
        <title>Chloroplast acquisition without the gene transfer in kleptoplastic sea slugs, Plakobranchus ocellatus.</title>
        <authorList>
            <person name="Maeda T."/>
            <person name="Takahashi S."/>
            <person name="Yoshida T."/>
            <person name="Shimamura S."/>
            <person name="Takaki Y."/>
            <person name="Nagai Y."/>
            <person name="Toyoda A."/>
            <person name="Suzuki Y."/>
            <person name="Arimoto A."/>
            <person name="Ishii H."/>
            <person name="Satoh N."/>
            <person name="Nishiyama T."/>
            <person name="Hasebe M."/>
            <person name="Maruyama T."/>
            <person name="Minagawa J."/>
            <person name="Obokata J."/>
            <person name="Shigenobu S."/>
        </authorList>
    </citation>
    <scope>NUCLEOTIDE SEQUENCE [LARGE SCALE GENOMIC DNA]</scope>
</reference>
<name>A0AAV4CA60_9GAST</name>
<accession>A0AAV4CA60</accession>
<dbReference type="AlphaFoldDB" id="A0AAV4CA60"/>
<keyword evidence="2" id="KW-1185">Reference proteome</keyword>
<sequence>MTKSTRELLYKTACESTKPQSYIVLKLELLCCNHNQSTLVTRFAGVDGHHGDSTLDLAYHHTTQRCHTSRLATSRQREKSHVVLTFAPILSSPTCENCPILSKGVTSSR</sequence>